<dbReference type="GeneID" id="90159565"/>
<comment type="function">
    <text evidence="1">Could possibly oxidize fatty acids using specific components.</text>
</comment>
<dbReference type="STRING" id="1112204.GPOL_c25210"/>
<dbReference type="KEGG" id="gpo:GPOL_c25210"/>
<keyword evidence="4" id="KW-0443">Lipid metabolism</keyword>
<evidence type="ECO:0000256" key="2">
    <source>
        <dbReference type="ARBA" id="ARBA00005254"/>
    </source>
</evidence>
<keyword evidence="5 9" id="KW-0456">Lyase</keyword>
<evidence type="ECO:0000256" key="5">
    <source>
        <dbReference type="ARBA" id="ARBA00023239"/>
    </source>
</evidence>
<dbReference type="CDD" id="cd06558">
    <property type="entry name" value="crotonase-like"/>
    <property type="match status" value="1"/>
</dbReference>
<evidence type="ECO:0000313" key="9">
    <source>
        <dbReference type="EMBL" id="AFA73550.1"/>
    </source>
</evidence>
<evidence type="ECO:0000256" key="4">
    <source>
        <dbReference type="ARBA" id="ARBA00023098"/>
    </source>
</evidence>
<dbReference type="Gene3D" id="1.10.12.10">
    <property type="entry name" value="Lyase 2-enoyl-coa Hydratase, Chain A, domain 2"/>
    <property type="match status" value="1"/>
</dbReference>
<dbReference type="EMBL" id="CP003119">
    <property type="protein sequence ID" value="AFA73550.1"/>
    <property type="molecule type" value="Genomic_DNA"/>
</dbReference>
<comment type="similarity">
    <text evidence="2 8">Belongs to the enoyl-CoA hydratase/isomerase family.</text>
</comment>
<dbReference type="SUPFAM" id="SSF52096">
    <property type="entry name" value="ClpP/crotonase"/>
    <property type="match status" value="1"/>
</dbReference>
<dbReference type="NCBIfam" id="NF006100">
    <property type="entry name" value="PRK08252.1"/>
    <property type="match status" value="1"/>
</dbReference>
<gene>
    <name evidence="9" type="primary">caiD</name>
    <name evidence="9" type="ordered locus">GPOL_c25210</name>
</gene>
<organism evidence="9 10">
    <name type="scientific">Gordonia polyisoprenivorans (strain DSM 44266 / VH2)</name>
    <dbReference type="NCBI Taxonomy" id="1112204"/>
    <lineage>
        <taxon>Bacteria</taxon>
        <taxon>Bacillati</taxon>
        <taxon>Actinomycetota</taxon>
        <taxon>Actinomycetes</taxon>
        <taxon>Mycobacteriales</taxon>
        <taxon>Gordoniaceae</taxon>
        <taxon>Gordonia</taxon>
    </lineage>
</organism>
<dbReference type="InterPro" id="IPR014748">
    <property type="entry name" value="Enoyl-CoA_hydra_C"/>
</dbReference>
<accession>H6N3S9</accession>
<protein>
    <submittedName>
        <fullName evidence="9">Carnitinyl-CoA dehydratase CaiD</fullName>
        <ecNumber evidence="9">4.2.1.-</ecNumber>
    </submittedName>
</protein>
<dbReference type="Proteomes" id="UP000009154">
    <property type="component" value="Chromosome"/>
</dbReference>
<evidence type="ECO:0000256" key="3">
    <source>
        <dbReference type="ARBA" id="ARBA00022832"/>
    </source>
</evidence>
<evidence type="ECO:0000313" key="10">
    <source>
        <dbReference type="Proteomes" id="UP000009154"/>
    </source>
</evidence>
<dbReference type="AlphaFoldDB" id="H6N3S9"/>
<dbReference type="eggNOG" id="COG1024">
    <property type="taxonomic scope" value="Bacteria"/>
</dbReference>
<dbReference type="RefSeq" id="WP_014360137.1">
    <property type="nucleotide sequence ID" value="NC_016906.1"/>
</dbReference>
<comment type="catalytic activity">
    <reaction evidence="7">
        <text>a 4-saturated-(3S)-3-hydroxyacyl-CoA = a (3E)-enoyl-CoA + H2O</text>
        <dbReference type="Rhea" id="RHEA:20724"/>
        <dbReference type="ChEBI" id="CHEBI:15377"/>
        <dbReference type="ChEBI" id="CHEBI:58521"/>
        <dbReference type="ChEBI" id="CHEBI:137480"/>
        <dbReference type="EC" id="4.2.1.17"/>
    </reaction>
</comment>
<dbReference type="InterPro" id="IPR018376">
    <property type="entry name" value="Enoyl-CoA_hyd/isom_CS"/>
</dbReference>
<reference evidence="9 10" key="1">
    <citation type="journal article" date="2012" name="Appl. Environ. Microbiol.">
        <title>Involvement of two latex-clearing proteins during rubber degradation and insights into the subsequent degradation pathway revealed by the genome sequence of Gordonia polyisoprenivorans strain VH2.</title>
        <authorList>
            <person name="Hiessl S."/>
            <person name="Schuldes J."/>
            <person name="Thurmer A."/>
            <person name="Halbsguth T."/>
            <person name="Broker D."/>
            <person name="Angelov A."/>
            <person name="Liebl W."/>
            <person name="Daniel R."/>
            <person name="Steinbuchel A."/>
        </authorList>
    </citation>
    <scope>NUCLEOTIDE SEQUENCE [LARGE SCALE GENOMIC DNA]</scope>
    <source>
        <strain evidence="10">DSM 44266 / VH2</strain>
    </source>
</reference>
<keyword evidence="3" id="KW-0276">Fatty acid metabolism</keyword>
<dbReference type="GO" id="GO:0018812">
    <property type="term" value="F:3-hydroxyacyl-CoA dehydratase activity"/>
    <property type="evidence" value="ECO:0007669"/>
    <property type="project" value="RHEA"/>
</dbReference>
<dbReference type="EC" id="4.2.1.-" evidence="9"/>
<dbReference type="HOGENOM" id="CLU_009834_7_4_11"/>
<dbReference type="PROSITE" id="PS00166">
    <property type="entry name" value="ENOYL_COA_HYDRATASE"/>
    <property type="match status" value="1"/>
</dbReference>
<dbReference type="Pfam" id="PF00378">
    <property type="entry name" value="ECH_1"/>
    <property type="match status" value="1"/>
</dbReference>
<dbReference type="PANTHER" id="PTHR11941:SF169">
    <property type="entry name" value="(7AS)-7A-METHYL-1,5-DIOXO-2,3,5,6,7,7A-HEXAHYDRO-1H-INDENE-CARBOXYL-COA HYDROLASE"/>
    <property type="match status" value="1"/>
</dbReference>
<comment type="catalytic activity">
    <reaction evidence="6">
        <text>a (3S)-3-hydroxyacyl-CoA = a (2E)-enoyl-CoA + H2O</text>
        <dbReference type="Rhea" id="RHEA:16105"/>
        <dbReference type="ChEBI" id="CHEBI:15377"/>
        <dbReference type="ChEBI" id="CHEBI:57318"/>
        <dbReference type="ChEBI" id="CHEBI:58856"/>
        <dbReference type="EC" id="4.2.1.17"/>
    </reaction>
</comment>
<dbReference type="Gene3D" id="3.90.226.10">
    <property type="entry name" value="2-enoyl-CoA Hydratase, Chain A, domain 1"/>
    <property type="match status" value="1"/>
</dbReference>
<sequence length="262" mass="27052">MSAPVDSGAPDAVVTQRDPGIMVITINRPDQRNAMTKAAAHIIADALRDLDSRSDLGAAVITGAGGSFCAGMDLKRFAAGELPRTEVGGFAGFVEAPPKKPLIAAVEGWALGGGFEIVLACDLVVAAAGARFGLPEVRRGLIARGGGVVRLPRRLPRAIALEAILTGEPLSAQTAASFGMVNTVVPDGDALDAAVDLARRISVNAPLAVAASKQIVDESEDWPRGELFSRQQAISDPVFASHDAAEGAAAFAQKRAPVWTGR</sequence>
<name>H6N3S9_GORPV</name>
<evidence type="ECO:0000256" key="8">
    <source>
        <dbReference type="RuleBase" id="RU003707"/>
    </source>
</evidence>
<dbReference type="InterPro" id="IPR001753">
    <property type="entry name" value="Enoyl-CoA_hydra/iso"/>
</dbReference>
<dbReference type="GO" id="GO:0006635">
    <property type="term" value="P:fatty acid beta-oxidation"/>
    <property type="evidence" value="ECO:0007669"/>
    <property type="project" value="TreeGrafter"/>
</dbReference>
<keyword evidence="10" id="KW-1185">Reference proteome</keyword>
<evidence type="ECO:0000256" key="6">
    <source>
        <dbReference type="ARBA" id="ARBA00023709"/>
    </source>
</evidence>
<evidence type="ECO:0000256" key="1">
    <source>
        <dbReference type="ARBA" id="ARBA00002994"/>
    </source>
</evidence>
<dbReference type="InterPro" id="IPR029045">
    <property type="entry name" value="ClpP/crotonase-like_dom_sf"/>
</dbReference>
<evidence type="ECO:0000256" key="7">
    <source>
        <dbReference type="ARBA" id="ARBA00023717"/>
    </source>
</evidence>
<proteinExistence type="inferred from homology"/>
<dbReference type="PANTHER" id="PTHR11941">
    <property type="entry name" value="ENOYL-COA HYDRATASE-RELATED"/>
    <property type="match status" value="1"/>
</dbReference>